<keyword evidence="3" id="KW-1185">Reference proteome</keyword>
<feature type="compositionally biased region" description="Polar residues" evidence="1">
    <location>
        <begin position="22"/>
        <end position="40"/>
    </location>
</feature>
<dbReference type="EMBL" id="JBDFQZ010000004">
    <property type="protein sequence ID" value="KAK9735785.1"/>
    <property type="molecule type" value="Genomic_DNA"/>
</dbReference>
<evidence type="ECO:0000256" key="1">
    <source>
        <dbReference type="SAM" id="MobiDB-lite"/>
    </source>
</evidence>
<accession>A0AAW1LPZ5</accession>
<organism evidence="2 3">
    <name type="scientific">Saponaria officinalis</name>
    <name type="common">Common soapwort</name>
    <name type="synonym">Lychnis saponaria</name>
    <dbReference type="NCBI Taxonomy" id="3572"/>
    <lineage>
        <taxon>Eukaryota</taxon>
        <taxon>Viridiplantae</taxon>
        <taxon>Streptophyta</taxon>
        <taxon>Embryophyta</taxon>
        <taxon>Tracheophyta</taxon>
        <taxon>Spermatophyta</taxon>
        <taxon>Magnoliopsida</taxon>
        <taxon>eudicotyledons</taxon>
        <taxon>Gunneridae</taxon>
        <taxon>Pentapetalae</taxon>
        <taxon>Caryophyllales</taxon>
        <taxon>Caryophyllaceae</taxon>
        <taxon>Caryophylleae</taxon>
        <taxon>Saponaria</taxon>
    </lineage>
</organism>
<evidence type="ECO:0000313" key="3">
    <source>
        <dbReference type="Proteomes" id="UP001443914"/>
    </source>
</evidence>
<evidence type="ECO:0000313" key="2">
    <source>
        <dbReference type="EMBL" id="KAK9735785.1"/>
    </source>
</evidence>
<name>A0AAW1LPZ5_SAPOF</name>
<comment type="caution">
    <text evidence="2">The sequence shown here is derived from an EMBL/GenBank/DDBJ whole genome shotgun (WGS) entry which is preliminary data.</text>
</comment>
<feature type="compositionally biased region" description="Basic and acidic residues" evidence="1">
    <location>
        <begin position="52"/>
        <end position="61"/>
    </location>
</feature>
<protein>
    <submittedName>
        <fullName evidence="2">Uncharacterized protein</fullName>
    </submittedName>
</protein>
<proteinExistence type="predicted"/>
<gene>
    <name evidence="2" type="ORF">RND81_04G227500</name>
</gene>
<sequence>MTIEEANDAEAFLEESLAKVQQRMNQLSENQDSDATQPPSSMIEAENATKNPSDEAHHVEPEQQQGEDSDRNNDQMRNHSAAPDRERRLANNMFSEMTSPQSGMSFSNLLTSADAPETLSPIRVCTESIKPTEIHSDVSSTNLIVPQNPSMPLLVTSQPPDQNNGNSFHQSQYGFLQDNLVNAHQIYPNVPAPEVIQSSGQNGSNYGTTPNSYIIPNNNLPSPNYQFPSSLASFQPPQQTPFHLQSPNPNAVPPAQSSYYQIPPQLPLAENSRTSFFNNLQWPSQNNLQQNQTLFGQQGGYQEMFTPISDINNIYPQDAGSPAAYFRQPNLPVNNHQIVAGHGMGRNLALNLQGPLPNAAPQGLLGHQMNAVPGHLEAVGSPSSSNKRKLPWDEDDDDIALRLSDNPNMNPAPNSVVPAPRQSTNAVYNISYELMGLPIDPHFRMYEEMVRREGSGSNQQPPNQ</sequence>
<reference evidence="2" key="1">
    <citation type="submission" date="2024-03" db="EMBL/GenBank/DDBJ databases">
        <title>WGS assembly of Saponaria officinalis var. Norfolk2.</title>
        <authorList>
            <person name="Jenkins J."/>
            <person name="Shu S."/>
            <person name="Grimwood J."/>
            <person name="Barry K."/>
            <person name="Goodstein D."/>
            <person name="Schmutz J."/>
            <person name="Leebens-Mack J."/>
            <person name="Osbourn A."/>
        </authorList>
    </citation>
    <scope>NUCLEOTIDE SEQUENCE [LARGE SCALE GENOMIC DNA]</scope>
    <source>
        <strain evidence="2">JIC</strain>
    </source>
</reference>
<feature type="compositionally biased region" description="Basic and acidic residues" evidence="1">
    <location>
        <begin position="68"/>
        <end position="86"/>
    </location>
</feature>
<feature type="region of interest" description="Disordered" evidence="1">
    <location>
        <begin position="19"/>
        <end position="86"/>
    </location>
</feature>
<dbReference type="AlphaFoldDB" id="A0AAW1LPZ5"/>
<dbReference type="Proteomes" id="UP001443914">
    <property type="component" value="Unassembled WGS sequence"/>
</dbReference>